<dbReference type="InterPro" id="IPR005495">
    <property type="entry name" value="LptG/LptF_permease"/>
</dbReference>
<feature type="transmembrane region" description="Helical" evidence="9">
    <location>
        <begin position="264"/>
        <end position="282"/>
    </location>
</feature>
<feature type="transmembrane region" description="Helical" evidence="9">
    <location>
        <begin position="294"/>
        <end position="311"/>
    </location>
</feature>
<gene>
    <name evidence="10" type="ORF">SAMN05216551_10484</name>
</gene>
<keyword evidence="3" id="KW-0813">Transport</keyword>
<evidence type="ECO:0000256" key="3">
    <source>
        <dbReference type="ARBA" id="ARBA00022448"/>
    </source>
</evidence>
<dbReference type="Pfam" id="PF03739">
    <property type="entry name" value="LptF_LptG"/>
    <property type="match status" value="1"/>
</dbReference>
<keyword evidence="11" id="KW-1185">Reference proteome</keyword>
<evidence type="ECO:0000256" key="1">
    <source>
        <dbReference type="ARBA" id="ARBA00004429"/>
    </source>
</evidence>
<comment type="subcellular location">
    <subcellularLocation>
        <location evidence="1">Cell inner membrane</location>
        <topology evidence="1">Multi-pass membrane protein</topology>
    </subcellularLocation>
</comment>
<dbReference type="AlphaFoldDB" id="A0A1H2PN64"/>
<feature type="transmembrane region" description="Helical" evidence="9">
    <location>
        <begin position="97"/>
        <end position="123"/>
    </location>
</feature>
<proteinExistence type="predicted"/>
<dbReference type="EMBL" id="FNLO01000004">
    <property type="protein sequence ID" value="SDV48016.1"/>
    <property type="molecule type" value="Genomic_DNA"/>
</dbReference>
<keyword evidence="7 9" id="KW-1133">Transmembrane helix</keyword>
<organism evidence="10 11">
    <name type="scientific">Chitinasiproducens palmae</name>
    <dbReference type="NCBI Taxonomy" id="1770053"/>
    <lineage>
        <taxon>Bacteria</taxon>
        <taxon>Pseudomonadati</taxon>
        <taxon>Pseudomonadota</taxon>
        <taxon>Betaproteobacteria</taxon>
        <taxon>Burkholderiales</taxon>
        <taxon>Burkholderiaceae</taxon>
        <taxon>Chitinasiproducens</taxon>
    </lineage>
</organism>
<evidence type="ECO:0000256" key="7">
    <source>
        <dbReference type="ARBA" id="ARBA00022989"/>
    </source>
</evidence>
<feature type="transmembrane region" description="Helical" evidence="9">
    <location>
        <begin position="12"/>
        <end position="36"/>
    </location>
</feature>
<dbReference type="OrthoDB" id="9778062at2"/>
<sequence>MIFERSLQRELGLTAGAVFLVLLTVMLTTMMIRVVGLAASGGADPSDVLVLIGLTVVGYLAVMLIVTLFVSVLFVLTRWYRDSEMAVWFASGVGLPAFIKPVLVFAAPFIVLIAFCAMVAWPWSNAQRQAISQRFAQRDEVSLLASGQFREAPSSHRVFFVERVGEGSRRLENVFVASTENGKLNIVVSRSGHVELRGDADRYAVLDQGRQYDGEPGKPNFRISTFERYGVKMESRPVTTSIGPHGLSTPALLADPNPGNLGELAWRIGLPIMALVLTLLGIPLAYQNPRRGRTLNLVMAVLVYLTYANVLNLMQARIESGTLSFPVGLLLLHVIAGAGAALLFWRRVRNRPLFSVRRARASSGQ</sequence>
<dbReference type="InterPro" id="IPR030922">
    <property type="entry name" value="LptF"/>
</dbReference>
<reference evidence="11" key="1">
    <citation type="submission" date="2016-09" db="EMBL/GenBank/DDBJ databases">
        <authorList>
            <person name="Varghese N."/>
            <person name="Submissions S."/>
        </authorList>
    </citation>
    <scope>NUCLEOTIDE SEQUENCE [LARGE SCALE GENOMIC DNA]</scope>
    <source>
        <strain evidence="11">JS23</strain>
    </source>
</reference>
<keyword evidence="5" id="KW-0997">Cell inner membrane</keyword>
<dbReference type="PANTHER" id="PTHR33529">
    <property type="entry name" value="SLR0882 PROTEIN-RELATED"/>
    <property type="match status" value="1"/>
</dbReference>
<dbReference type="Proteomes" id="UP000243719">
    <property type="component" value="Unassembled WGS sequence"/>
</dbReference>
<protein>
    <recommendedName>
        <fullName evidence="2">Lipopolysaccharide export system permease protein LptF</fullName>
    </recommendedName>
</protein>
<keyword evidence="6 9" id="KW-0812">Transmembrane</keyword>
<evidence type="ECO:0000256" key="4">
    <source>
        <dbReference type="ARBA" id="ARBA00022475"/>
    </source>
</evidence>
<keyword evidence="4" id="KW-1003">Cell membrane</keyword>
<feature type="transmembrane region" description="Helical" evidence="9">
    <location>
        <begin position="323"/>
        <end position="345"/>
    </location>
</feature>
<dbReference type="GO" id="GO:0043190">
    <property type="term" value="C:ATP-binding cassette (ABC) transporter complex"/>
    <property type="evidence" value="ECO:0007669"/>
    <property type="project" value="InterPro"/>
</dbReference>
<evidence type="ECO:0000256" key="9">
    <source>
        <dbReference type="SAM" id="Phobius"/>
    </source>
</evidence>
<accession>A0A1H2PN64</accession>
<feature type="transmembrane region" description="Helical" evidence="9">
    <location>
        <begin position="48"/>
        <end position="76"/>
    </location>
</feature>
<evidence type="ECO:0000313" key="10">
    <source>
        <dbReference type="EMBL" id="SDV48016.1"/>
    </source>
</evidence>
<keyword evidence="8 9" id="KW-0472">Membrane</keyword>
<evidence type="ECO:0000256" key="5">
    <source>
        <dbReference type="ARBA" id="ARBA00022519"/>
    </source>
</evidence>
<evidence type="ECO:0000256" key="6">
    <source>
        <dbReference type="ARBA" id="ARBA00022692"/>
    </source>
</evidence>
<dbReference type="NCBIfam" id="TIGR04407">
    <property type="entry name" value="LptF_YjgP"/>
    <property type="match status" value="1"/>
</dbReference>
<name>A0A1H2PN64_9BURK</name>
<dbReference type="GO" id="GO:0055085">
    <property type="term" value="P:transmembrane transport"/>
    <property type="evidence" value="ECO:0007669"/>
    <property type="project" value="InterPro"/>
</dbReference>
<dbReference type="GO" id="GO:0015920">
    <property type="term" value="P:lipopolysaccharide transport"/>
    <property type="evidence" value="ECO:0007669"/>
    <property type="project" value="TreeGrafter"/>
</dbReference>
<evidence type="ECO:0000256" key="8">
    <source>
        <dbReference type="ARBA" id="ARBA00023136"/>
    </source>
</evidence>
<evidence type="ECO:0000313" key="11">
    <source>
        <dbReference type="Proteomes" id="UP000243719"/>
    </source>
</evidence>
<dbReference type="STRING" id="1770053.SAMN05216551_10484"/>
<evidence type="ECO:0000256" key="2">
    <source>
        <dbReference type="ARBA" id="ARBA00014213"/>
    </source>
</evidence>
<dbReference type="RefSeq" id="WP_091906866.1">
    <property type="nucleotide sequence ID" value="NZ_FNLO01000004.1"/>
</dbReference>
<dbReference type="PANTHER" id="PTHR33529:SF7">
    <property type="entry name" value="LIPOPOLYSACCHARIDE EXPORT SYSTEM PERMEASE PROTEIN LPTF"/>
    <property type="match status" value="1"/>
</dbReference>